<evidence type="ECO:0000313" key="4">
    <source>
        <dbReference type="EMBL" id="SNC71391.1"/>
    </source>
</evidence>
<accession>A0A212TZT1</accession>
<proteinExistence type="predicted"/>
<dbReference type="GO" id="GO:0016301">
    <property type="term" value="F:kinase activity"/>
    <property type="evidence" value="ECO:0007669"/>
    <property type="project" value="UniProtKB-KW"/>
</dbReference>
<keyword evidence="5" id="KW-1185">Reference proteome</keyword>
<dbReference type="EMBL" id="FYEZ01000002">
    <property type="protein sequence ID" value="SNC71391.1"/>
    <property type="molecule type" value="Genomic_DNA"/>
</dbReference>
<dbReference type="RefSeq" id="WP_088818430.1">
    <property type="nucleotide sequence ID" value="NZ_FYEZ01000002.1"/>
</dbReference>
<dbReference type="PANTHER" id="PTHR10584">
    <property type="entry name" value="SUGAR KINASE"/>
    <property type="match status" value="1"/>
</dbReference>
<dbReference type="SUPFAM" id="SSF53613">
    <property type="entry name" value="Ribokinase-like"/>
    <property type="match status" value="1"/>
</dbReference>
<dbReference type="Pfam" id="PF00294">
    <property type="entry name" value="PfkB"/>
    <property type="match status" value="1"/>
</dbReference>
<dbReference type="PANTHER" id="PTHR10584:SF166">
    <property type="entry name" value="RIBOKINASE"/>
    <property type="match status" value="1"/>
</dbReference>
<dbReference type="AlphaFoldDB" id="A0A212TZT1"/>
<keyword evidence="1" id="KW-0808">Transferase</keyword>
<evidence type="ECO:0000256" key="1">
    <source>
        <dbReference type="ARBA" id="ARBA00022679"/>
    </source>
</evidence>
<dbReference type="InterPro" id="IPR011611">
    <property type="entry name" value="PfkB_dom"/>
</dbReference>
<dbReference type="OrthoDB" id="9795789at2"/>
<dbReference type="Proteomes" id="UP000198122">
    <property type="component" value="Unassembled WGS sequence"/>
</dbReference>
<evidence type="ECO:0000256" key="2">
    <source>
        <dbReference type="ARBA" id="ARBA00022777"/>
    </source>
</evidence>
<evidence type="ECO:0000313" key="5">
    <source>
        <dbReference type="Proteomes" id="UP000198122"/>
    </source>
</evidence>
<gene>
    <name evidence="4" type="ORF">SAMN05445756_1463</name>
</gene>
<protein>
    <submittedName>
        <fullName evidence="4">Sugar or nucleoside kinase, ribokinase family</fullName>
    </submittedName>
</protein>
<dbReference type="Gene3D" id="3.40.1190.20">
    <property type="match status" value="1"/>
</dbReference>
<evidence type="ECO:0000259" key="3">
    <source>
        <dbReference type="Pfam" id="PF00294"/>
    </source>
</evidence>
<name>A0A212TZT1_9MICO</name>
<organism evidence="4 5">
    <name type="scientific">Kytococcus aerolatus</name>
    <dbReference type="NCBI Taxonomy" id="592308"/>
    <lineage>
        <taxon>Bacteria</taxon>
        <taxon>Bacillati</taxon>
        <taxon>Actinomycetota</taxon>
        <taxon>Actinomycetes</taxon>
        <taxon>Micrococcales</taxon>
        <taxon>Kytococcaceae</taxon>
        <taxon>Kytococcus</taxon>
    </lineage>
</organism>
<dbReference type="InterPro" id="IPR029056">
    <property type="entry name" value="Ribokinase-like"/>
</dbReference>
<reference evidence="4 5" key="1">
    <citation type="submission" date="2017-06" db="EMBL/GenBank/DDBJ databases">
        <authorList>
            <person name="Kim H.J."/>
            <person name="Triplett B.A."/>
        </authorList>
    </citation>
    <scope>NUCLEOTIDE SEQUENCE [LARGE SCALE GENOMIC DNA]</scope>
    <source>
        <strain evidence="4 5">DSM 22179</strain>
    </source>
</reference>
<feature type="domain" description="Carbohydrate kinase PfkB" evidence="3">
    <location>
        <begin position="41"/>
        <end position="304"/>
    </location>
</feature>
<sequence length="319" mass="31641">MSTQPVGGVSAPSPRLVHTAQALVDEIFHVPALPAAGGNVMAARSSQHAGGAVTILVAARRQGAEAVHAGSIGTGWRGDLVRSALAGAGVGASAPTVEDMDTGTCVVLVDATAERTFITTRGAERRITADTLATAAPVAGDVLCVSGYTLLDPTGPALLEHLAGLPEGVGVCLDPGAVFAELPADVQRAALAATTIWTSNLAEADALVGRPTGSMVAAADAVAERLGGVAVVRDGPAGCAVAEPGRAAVEVPGFPQDPVDTNGAGDTHCGVMLAAHLQGLDWAEACRRGNAAAAITVTRPGPDTAPDSAEVDAFLVAHG</sequence>
<keyword evidence="2 4" id="KW-0418">Kinase</keyword>
<dbReference type="GO" id="GO:0005829">
    <property type="term" value="C:cytosol"/>
    <property type="evidence" value="ECO:0007669"/>
    <property type="project" value="TreeGrafter"/>
</dbReference>